<proteinExistence type="predicted"/>
<evidence type="ECO:0000313" key="3">
    <source>
        <dbReference type="EMBL" id="RDC63258.1"/>
    </source>
</evidence>
<keyword evidence="4" id="KW-1185">Reference proteome</keyword>
<dbReference type="EMBL" id="QASA01000001">
    <property type="protein sequence ID" value="RDC63258.1"/>
    <property type="molecule type" value="Genomic_DNA"/>
</dbReference>
<keyword evidence="1" id="KW-0732">Signal</keyword>
<dbReference type="Gene3D" id="3.40.50.12140">
    <property type="entry name" value="Domain of unknown function DUF4159"/>
    <property type="match status" value="1"/>
</dbReference>
<dbReference type="OrthoDB" id="9804083at2"/>
<feature type="chain" id="PRO_5017052173" description="DUF4159 domain-containing protein" evidence="1">
    <location>
        <begin position="21"/>
        <end position="220"/>
    </location>
</feature>
<reference evidence="3 4" key="1">
    <citation type="submission" date="2018-04" db="EMBL/GenBank/DDBJ databases">
        <title>Adhaeribacter sp. HMF7616 genome sequencing and assembly.</title>
        <authorList>
            <person name="Kang H."/>
            <person name="Kang J."/>
            <person name="Cha I."/>
            <person name="Kim H."/>
            <person name="Joh K."/>
        </authorList>
    </citation>
    <scope>NUCLEOTIDE SEQUENCE [LARGE SCALE GENOMIC DNA]</scope>
    <source>
        <strain evidence="3 4">HMF7616</strain>
    </source>
</reference>
<comment type="caution">
    <text evidence="3">The sequence shown here is derived from an EMBL/GenBank/DDBJ whole genome shotgun (WGS) entry which is preliminary data.</text>
</comment>
<evidence type="ECO:0000313" key="4">
    <source>
        <dbReference type="Proteomes" id="UP000253919"/>
    </source>
</evidence>
<organism evidence="3 4">
    <name type="scientific">Adhaeribacter pallidiroseus</name>
    <dbReference type="NCBI Taxonomy" id="2072847"/>
    <lineage>
        <taxon>Bacteria</taxon>
        <taxon>Pseudomonadati</taxon>
        <taxon>Bacteroidota</taxon>
        <taxon>Cytophagia</taxon>
        <taxon>Cytophagales</taxon>
        <taxon>Hymenobacteraceae</taxon>
        <taxon>Adhaeribacter</taxon>
    </lineage>
</organism>
<dbReference type="Proteomes" id="UP000253919">
    <property type="component" value="Unassembled WGS sequence"/>
</dbReference>
<sequence length="220" mass="25214">MKNFLCSILLLIVCFGSVQAQQASFKLAKLKYNGGGDWYANKTSLGNLIRFCNQNLRMNISPEEAVVEVGSPELYSYPFVHMTGHGNVVFSESEAENLRKYLTGGGFLHIDDNYGLDKFIRTEMKKVFPELEFVELPFNHPVYHQKFEFNKGLPKVHEHDNKPPQGFGLIYQGRLVCFYSYECDLGNGWEDQEVYNDPEEKRQLALQMGANLLSYALTQF</sequence>
<dbReference type="RefSeq" id="WP_115372591.1">
    <property type="nucleotide sequence ID" value="NZ_QASA01000001.1"/>
</dbReference>
<protein>
    <recommendedName>
        <fullName evidence="2">DUF4159 domain-containing protein</fullName>
    </recommendedName>
</protein>
<gene>
    <name evidence="3" type="ORF">AHMF7616_01859</name>
</gene>
<evidence type="ECO:0000259" key="2">
    <source>
        <dbReference type="Pfam" id="PF13709"/>
    </source>
</evidence>
<evidence type="ECO:0000256" key="1">
    <source>
        <dbReference type="SAM" id="SignalP"/>
    </source>
</evidence>
<feature type="signal peptide" evidence="1">
    <location>
        <begin position="1"/>
        <end position="20"/>
    </location>
</feature>
<dbReference type="AlphaFoldDB" id="A0A369QLY4"/>
<dbReference type="Pfam" id="PF13709">
    <property type="entry name" value="DUF4159"/>
    <property type="match status" value="1"/>
</dbReference>
<name>A0A369QLY4_9BACT</name>
<accession>A0A369QLY4</accession>
<dbReference type="InterPro" id="IPR025297">
    <property type="entry name" value="DUF4159"/>
</dbReference>
<feature type="domain" description="DUF4159" evidence="2">
    <location>
        <begin position="26"/>
        <end position="217"/>
    </location>
</feature>